<evidence type="ECO:0000256" key="2">
    <source>
        <dbReference type="ARBA" id="ARBA00022679"/>
    </source>
</evidence>
<dbReference type="PANTHER" id="PTHR45992">
    <property type="entry name" value="EUKARYOTIC ELONGATION FACTOR 2 KINASE-RELATED"/>
    <property type="match status" value="1"/>
</dbReference>
<feature type="transmembrane region" description="Helical" evidence="7">
    <location>
        <begin position="203"/>
        <end position="224"/>
    </location>
</feature>
<protein>
    <recommendedName>
        <fullName evidence="8">Alpha-type protein kinase domain-containing protein</fullName>
    </recommendedName>
</protein>
<evidence type="ECO:0000313" key="9">
    <source>
        <dbReference type="EMBL" id="CAD8959248.1"/>
    </source>
</evidence>
<keyword evidence="1" id="KW-0723">Serine/threonine-protein kinase</keyword>
<dbReference type="Pfam" id="PF02816">
    <property type="entry name" value="Alpha_kinase"/>
    <property type="match status" value="1"/>
</dbReference>
<dbReference type="GO" id="GO:0005524">
    <property type="term" value="F:ATP binding"/>
    <property type="evidence" value="ECO:0007669"/>
    <property type="project" value="UniProtKB-KW"/>
</dbReference>
<dbReference type="PROSITE" id="PS51158">
    <property type="entry name" value="ALPHA_KINASE"/>
    <property type="match status" value="1"/>
</dbReference>
<feature type="transmembrane region" description="Helical" evidence="7">
    <location>
        <begin position="24"/>
        <end position="50"/>
    </location>
</feature>
<dbReference type="PANTHER" id="PTHR45992:SF2">
    <property type="entry name" value="EUKARYOTIC ELONGATION FACTOR 2 KINASE"/>
    <property type="match status" value="1"/>
</dbReference>
<organism evidence="9">
    <name type="scientific">Hemiselmis andersenii</name>
    <name type="common">Cryptophyte alga</name>
    <dbReference type="NCBI Taxonomy" id="464988"/>
    <lineage>
        <taxon>Eukaryota</taxon>
        <taxon>Cryptophyceae</taxon>
        <taxon>Cryptomonadales</taxon>
        <taxon>Hemiselmidaceae</taxon>
        <taxon>Hemiselmis</taxon>
    </lineage>
</organism>
<evidence type="ECO:0000256" key="5">
    <source>
        <dbReference type="ARBA" id="ARBA00022840"/>
    </source>
</evidence>
<dbReference type="InterPro" id="IPR004166">
    <property type="entry name" value="a-kinase_dom"/>
</dbReference>
<reference evidence="9" key="1">
    <citation type="submission" date="2021-01" db="EMBL/GenBank/DDBJ databases">
        <authorList>
            <person name="Corre E."/>
            <person name="Pelletier E."/>
            <person name="Niang G."/>
            <person name="Scheremetjew M."/>
            <person name="Finn R."/>
            <person name="Kale V."/>
            <person name="Holt S."/>
            <person name="Cochrane G."/>
            <person name="Meng A."/>
            <person name="Brown T."/>
            <person name="Cohen L."/>
        </authorList>
    </citation>
    <scope>NUCLEOTIDE SEQUENCE</scope>
    <source>
        <strain evidence="9">CCMP644</strain>
    </source>
</reference>
<keyword evidence="7" id="KW-1133">Transmembrane helix</keyword>
<dbReference type="GO" id="GO:0004674">
    <property type="term" value="F:protein serine/threonine kinase activity"/>
    <property type="evidence" value="ECO:0007669"/>
    <property type="project" value="UniProtKB-KW"/>
</dbReference>
<feature type="domain" description="Alpha-type protein kinase" evidence="8">
    <location>
        <begin position="425"/>
        <end position="698"/>
    </location>
</feature>
<accession>A0A7S1DXX6</accession>
<dbReference type="Gene3D" id="3.20.200.10">
    <property type="entry name" value="MHCK/EF2 kinase"/>
    <property type="match status" value="1"/>
</dbReference>
<dbReference type="EMBL" id="HBFX01022579">
    <property type="protein sequence ID" value="CAD8959248.1"/>
    <property type="molecule type" value="Transcribed_RNA"/>
</dbReference>
<feature type="region of interest" description="Disordered" evidence="6">
    <location>
        <begin position="759"/>
        <end position="784"/>
    </location>
</feature>
<dbReference type="AlphaFoldDB" id="A0A7S1DXX6"/>
<evidence type="ECO:0000256" key="3">
    <source>
        <dbReference type="ARBA" id="ARBA00022741"/>
    </source>
</evidence>
<keyword evidence="7" id="KW-0472">Membrane</keyword>
<dbReference type="SUPFAM" id="SSF56112">
    <property type="entry name" value="Protein kinase-like (PK-like)"/>
    <property type="match status" value="1"/>
</dbReference>
<feature type="transmembrane region" description="Helical" evidence="7">
    <location>
        <begin position="93"/>
        <end position="113"/>
    </location>
</feature>
<sequence length="784" mass="87339">MGEGGGKADKGGGLSSFSPHLLPLLLALALPMLTTSHHAGLALLPLAFLASYRVRQLVYGRFFLAPLFAVLVSLLESAPLAQLSPATVLSPAVFLPALPLAVAVAAHYSAVSLSKTLGKAARRQIEAFANGVSQYLDRKCYQTRTWPSFLYMKSERVLIALACIVKIALAVAVLILLPITSGVPTDVVGCSSSGDATGRAESMAWVMFGVVCSTEILFHAAMFLSQNVKTSVADSFALPVLCPSYWQWYFVASYAPTKSIWLPVTVECVRIISVSFFRMQDKEDQVVSPLMSVVDLVHGLTVLFGTAFGACSFPLAMLHRLLSTGAIFVLGYIQQRWKKYKTWSRCTKKVACRMYVPVYHKDIECHEHKWMEGVALPKGGGPIKILNEKFKDCKATYVPEVVLERQETKPDFEDPTLSTFISFTRKTKMPGEWIVVDVPEEGGLLISEKEMNTGLEGQFRVLHPLLDSKGLMRYFGDFGGKPMFAAKKYKTDPGGGGQMDEPADIDKMEGAQKSAALNRHVRLLNPYFQDCLMQEKAAEFGRAFNRVENLPVRKVEVLRAVVIEVGTGTPLPQLYLCEQFLDDSVPFRKFNNNDYVPGQQAIQNTPNMLSLFSYFHSNKTLVMCDIQGKKYKFTDPQFHSSDPPFEDDGGFFDDEEEDVGRDWLHSDGGLELQKRVLVGFHKQQTLHSLCNRVWPDQMQEFNDQVDEWMQDEDFAKLLAQMEKSAKMYATYFNNLNPVMDASIGGPYVDADEELDKALKGKGPQMSFDGFDDKKRSMSMDAPQQ</sequence>
<evidence type="ECO:0000259" key="8">
    <source>
        <dbReference type="PROSITE" id="PS51158"/>
    </source>
</evidence>
<dbReference type="GO" id="GO:1903013">
    <property type="term" value="P:response to differentiation-inducing factor 1"/>
    <property type="evidence" value="ECO:0007669"/>
    <property type="project" value="TreeGrafter"/>
</dbReference>
<dbReference type="CDD" id="cd04515">
    <property type="entry name" value="Alpha_kinase"/>
    <property type="match status" value="1"/>
</dbReference>
<dbReference type="SMART" id="SM00811">
    <property type="entry name" value="Alpha_kinase"/>
    <property type="match status" value="1"/>
</dbReference>
<evidence type="ECO:0000256" key="6">
    <source>
        <dbReference type="SAM" id="MobiDB-lite"/>
    </source>
</evidence>
<gene>
    <name evidence="9" type="ORF">HAND00432_LOCUS13777</name>
</gene>
<keyword evidence="5" id="KW-0067">ATP-binding</keyword>
<feature type="transmembrane region" description="Helical" evidence="7">
    <location>
        <begin position="62"/>
        <end position="81"/>
    </location>
</feature>
<feature type="transmembrane region" description="Helical" evidence="7">
    <location>
        <begin position="289"/>
        <end position="310"/>
    </location>
</feature>
<keyword evidence="4" id="KW-0418">Kinase</keyword>
<feature type="transmembrane region" description="Helical" evidence="7">
    <location>
        <begin position="157"/>
        <end position="183"/>
    </location>
</feature>
<name>A0A7S1DXX6_HEMAN</name>
<dbReference type="GO" id="GO:0031037">
    <property type="term" value="P:myosin II filament disassembly"/>
    <property type="evidence" value="ECO:0007669"/>
    <property type="project" value="TreeGrafter"/>
</dbReference>
<dbReference type="InterPro" id="IPR011009">
    <property type="entry name" value="Kinase-like_dom_sf"/>
</dbReference>
<evidence type="ECO:0000256" key="4">
    <source>
        <dbReference type="ARBA" id="ARBA00022777"/>
    </source>
</evidence>
<keyword evidence="3" id="KW-0547">Nucleotide-binding</keyword>
<keyword evidence="7" id="KW-0812">Transmembrane</keyword>
<dbReference type="InterPro" id="IPR051852">
    <property type="entry name" value="Alpha-type_PK"/>
</dbReference>
<evidence type="ECO:0000256" key="7">
    <source>
        <dbReference type="SAM" id="Phobius"/>
    </source>
</evidence>
<evidence type="ECO:0000256" key="1">
    <source>
        <dbReference type="ARBA" id="ARBA00022527"/>
    </source>
</evidence>
<keyword evidence="2" id="KW-0808">Transferase</keyword>
<proteinExistence type="predicted"/>